<evidence type="ECO:0000313" key="7">
    <source>
        <dbReference type="EMBL" id="MEY9260311.1"/>
    </source>
</evidence>
<keyword evidence="8" id="KW-1185">Reference proteome</keyword>
<dbReference type="Proteomes" id="UP001565435">
    <property type="component" value="Unassembled WGS sequence"/>
</dbReference>
<proteinExistence type="inferred from homology"/>
<evidence type="ECO:0000259" key="5">
    <source>
        <dbReference type="PROSITE" id="PS51898"/>
    </source>
</evidence>
<feature type="domain" description="Core-binding (CB)" evidence="6">
    <location>
        <begin position="21"/>
        <end position="99"/>
    </location>
</feature>
<dbReference type="PANTHER" id="PTHR30349">
    <property type="entry name" value="PHAGE INTEGRASE-RELATED"/>
    <property type="match status" value="1"/>
</dbReference>
<feature type="domain" description="Tyr recombinase" evidence="5">
    <location>
        <begin position="119"/>
        <end position="302"/>
    </location>
</feature>
<keyword evidence="2 4" id="KW-0238">DNA-binding</keyword>
<dbReference type="InterPro" id="IPR011010">
    <property type="entry name" value="DNA_brk_join_enz"/>
</dbReference>
<dbReference type="Gene3D" id="1.10.150.130">
    <property type="match status" value="1"/>
</dbReference>
<sequence>MNSVEVSKSEGNYVDPTAGKVTIRELGEAWISRQVHWEPSYRRSMESSWNTHVLPKWGKWPVASITRSELQSWIAGIGKSRSTASRCATIMSSILRDAVDDQIIHSNRAANLSLPSKQEQPRVYLNHHQVEAFAEAAGDKGLVVLTLAYTGLRWGELAGLHGPDIDVTGRRISVNRNAVEVGGKIIVGTPKNHELRTLRIPQFLADELKGNVPEGIVFPNSKGNYAQPPRASEKSRSWFKNALDKMDFRLTPHDLRHTAASLAVSSGANVKAVQRMLGHKSAAMTLDVYSDLFDSDLELVADSLDAARAKALG</sequence>
<dbReference type="PROSITE" id="PS51898">
    <property type="entry name" value="TYR_RECOMBINASE"/>
    <property type="match status" value="1"/>
</dbReference>
<evidence type="ECO:0000313" key="8">
    <source>
        <dbReference type="Proteomes" id="UP001565435"/>
    </source>
</evidence>
<dbReference type="InterPro" id="IPR044068">
    <property type="entry name" value="CB"/>
</dbReference>
<organism evidence="7 8">
    <name type="scientific">Brevibacterium epidermidis</name>
    <dbReference type="NCBI Taxonomy" id="1698"/>
    <lineage>
        <taxon>Bacteria</taxon>
        <taxon>Bacillati</taxon>
        <taxon>Actinomycetota</taxon>
        <taxon>Actinomycetes</taxon>
        <taxon>Micrococcales</taxon>
        <taxon>Brevibacteriaceae</taxon>
        <taxon>Brevibacterium</taxon>
    </lineage>
</organism>
<dbReference type="EMBL" id="JBGBYS010000027">
    <property type="protein sequence ID" value="MEY9260311.1"/>
    <property type="molecule type" value="Genomic_DNA"/>
</dbReference>
<evidence type="ECO:0000256" key="2">
    <source>
        <dbReference type="ARBA" id="ARBA00023125"/>
    </source>
</evidence>
<dbReference type="PANTHER" id="PTHR30349:SF64">
    <property type="entry name" value="PROPHAGE INTEGRASE INTD-RELATED"/>
    <property type="match status" value="1"/>
</dbReference>
<keyword evidence="3" id="KW-0233">DNA recombination</keyword>
<name>A0ABV4EP44_BREEP</name>
<dbReference type="Pfam" id="PF00589">
    <property type="entry name" value="Phage_integrase"/>
    <property type="match status" value="1"/>
</dbReference>
<evidence type="ECO:0000256" key="3">
    <source>
        <dbReference type="ARBA" id="ARBA00023172"/>
    </source>
</evidence>
<dbReference type="PROSITE" id="PS51900">
    <property type="entry name" value="CB"/>
    <property type="match status" value="1"/>
</dbReference>
<comment type="caution">
    <text evidence="7">The sequence shown here is derived from an EMBL/GenBank/DDBJ whole genome shotgun (WGS) entry which is preliminary data.</text>
</comment>
<dbReference type="SUPFAM" id="SSF56349">
    <property type="entry name" value="DNA breaking-rejoining enzymes"/>
    <property type="match status" value="1"/>
</dbReference>
<dbReference type="InterPro" id="IPR053876">
    <property type="entry name" value="Phage_int_M"/>
</dbReference>
<dbReference type="Gene3D" id="1.10.443.10">
    <property type="entry name" value="Intergrase catalytic core"/>
    <property type="match status" value="1"/>
</dbReference>
<protein>
    <submittedName>
        <fullName evidence="7">Integrase</fullName>
    </submittedName>
</protein>
<dbReference type="Pfam" id="PF22022">
    <property type="entry name" value="Phage_int_M"/>
    <property type="match status" value="1"/>
</dbReference>
<reference evidence="7 8" key="1">
    <citation type="submission" date="2024-07" db="EMBL/GenBank/DDBJ databases">
        <title>Mealworm larvae gut microbial communities from Newark, Delaware, USA.</title>
        <authorList>
            <person name="Blenner M."/>
        </authorList>
    </citation>
    <scope>NUCLEOTIDE SEQUENCE [LARGE SCALE GENOMIC DNA]</scope>
    <source>
        <strain evidence="7 8">UD i117</strain>
    </source>
</reference>
<dbReference type="InterPro" id="IPR010998">
    <property type="entry name" value="Integrase_recombinase_N"/>
</dbReference>
<dbReference type="CDD" id="cd01189">
    <property type="entry name" value="INT_ICEBs1_C_like"/>
    <property type="match status" value="1"/>
</dbReference>
<evidence type="ECO:0000256" key="4">
    <source>
        <dbReference type="PROSITE-ProRule" id="PRU01248"/>
    </source>
</evidence>
<comment type="similarity">
    <text evidence="1">Belongs to the 'phage' integrase family.</text>
</comment>
<accession>A0ABV4EP44</accession>
<dbReference type="InterPro" id="IPR002104">
    <property type="entry name" value="Integrase_catalytic"/>
</dbReference>
<dbReference type="InterPro" id="IPR050090">
    <property type="entry name" value="Tyrosine_recombinase_XerCD"/>
</dbReference>
<evidence type="ECO:0000256" key="1">
    <source>
        <dbReference type="ARBA" id="ARBA00008857"/>
    </source>
</evidence>
<gene>
    <name evidence="7" type="ORF">ABH903_003354</name>
</gene>
<evidence type="ECO:0000259" key="6">
    <source>
        <dbReference type="PROSITE" id="PS51900"/>
    </source>
</evidence>
<dbReference type="InterPro" id="IPR013762">
    <property type="entry name" value="Integrase-like_cat_sf"/>
</dbReference>